<dbReference type="Pfam" id="PF05050">
    <property type="entry name" value="Methyltransf_21"/>
    <property type="match status" value="1"/>
</dbReference>
<gene>
    <name evidence="2" type="ORF">CRP01_36915</name>
</gene>
<dbReference type="SUPFAM" id="SSF53335">
    <property type="entry name" value="S-adenosyl-L-methionine-dependent methyltransferases"/>
    <property type="match status" value="1"/>
</dbReference>
<dbReference type="InterPro" id="IPR006342">
    <property type="entry name" value="FkbM_mtfrase"/>
</dbReference>
<evidence type="ECO:0000313" key="3">
    <source>
        <dbReference type="Proteomes" id="UP000223913"/>
    </source>
</evidence>
<dbReference type="Proteomes" id="UP000223913">
    <property type="component" value="Unassembled WGS sequence"/>
</dbReference>
<evidence type="ECO:0000259" key="1">
    <source>
        <dbReference type="Pfam" id="PF05050"/>
    </source>
</evidence>
<dbReference type="OrthoDB" id="9785375at2"/>
<dbReference type="PANTHER" id="PTHR34203">
    <property type="entry name" value="METHYLTRANSFERASE, FKBM FAMILY PROTEIN"/>
    <property type="match status" value="1"/>
</dbReference>
<dbReference type="Gene3D" id="3.40.50.150">
    <property type="entry name" value="Vaccinia Virus protein VP39"/>
    <property type="match status" value="1"/>
</dbReference>
<evidence type="ECO:0000313" key="2">
    <source>
        <dbReference type="EMBL" id="PHN01486.1"/>
    </source>
</evidence>
<keyword evidence="3" id="KW-1185">Reference proteome</keyword>
<sequence>MNIFRREVLISRIPKKIFDLSYIFFNIFLKFKNPLEIFLSYINMSPPRGNFVEFKNGIKIFLSPNPHDILTVVVIFARKEYGPIKPQASVVDIGANIGVFSIYAILNGASKVFAFEPNMEAYQMLCKNIEENNLPDVIIPYNLAVGGESGKKVLIPKLSSPYNRIFEGSPNSVVKNATQEFNEVFTISLESILQKHFISRLQLCKMDCEGAEYDILYNTNPQTLGLVDEIRMEYHESIQAKNSLVAFLNEFGFSEYHEKYCVVWLRKPYLN</sequence>
<comment type="caution">
    <text evidence="2">The sequence shown here is derived from an EMBL/GenBank/DDBJ whole genome shotgun (WGS) entry which is preliminary data.</text>
</comment>
<feature type="domain" description="Methyltransferase FkbM" evidence="1">
    <location>
        <begin position="92"/>
        <end position="253"/>
    </location>
</feature>
<organism evidence="2 3">
    <name type="scientific">Flavilitoribacter nigricans (strain ATCC 23147 / DSM 23189 / NBRC 102662 / NCIMB 1420 / SS-2)</name>
    <name type="common">Lewinella nigricans</name>
    <dbReference type="NCBI Taxonomy" id="1122177"/>
    <lineage>
        <taxon>Bacteria</taxon>
        <taxon>Pseudomonadati</taxon>
        <taxon>Bacteroidota</taxon>
        <taxon>Saprospiria</taxon>
        <taxon>Saprospirales</taxon>
        <taxon>Lewinellaceae</taxon>
        <taxon>Flavilitoribacter</taxon>
    </lineage>
</organism>
<protein>
    <recommendedName>
        <fullName evidence="1">Methyltransferase FkbM domain-containing protein</fullName>
    </recommendedName>
</protein>
<dbReference type="InterPro" id="IPR052514">
    <property type="entry name" value="SAM-dependent_MTase"/>
</dbReference>
<dbReference type="InterPro" id="IPR029063">
    <property type="entry name" value="SAM-dependent_MTases_sf"/>
</dbReference>
<name>A0A2D0MZE2_FLAN2</name>
<dbReference type="EMBL" id="PDUD01000054">
    <property type="protein sequence ID" value="PHN01486.1"/>
    <property type="molecule type" value="Genomic_DNA"/>
</dbReference>
<proteinExistence type="predicted"/>
<accession>A0A2D0MZE2</accession>
<dbReference type="AlphaFoldDB" id="A0A2D0MZE2"/>
<dbReference type="NCBIfam" id="TIGR01444">
    <property type="entry name" value="fkbM_fam"/>
    <property type="match status" value="1"/>
</dbReference>
<reference evidence="2 3" key="1">
    <citation type="submission" date="2017-10" db="EMBL/GenBank/DDBJ databases">
        <title>The draft genome sequence of Lewinella nigricans NBRC 102662.</title>
        <authorList>
            <person name="Wang K."/>
        </authorList>
    </citation>
    <scope>NUCLEOTIDE SEQUENCE [LARGE SCALE GENOMIC DNA]</scope>
    <source>
        <strain evidence="2 3">NBRC 102662</strain>
    </source>
</reference>
<dbReference type="RefSeq" id="WP_099155118.1">
    <property type="nucleotide sequence ID" value="NZ_PDUD01000054.1"/>
</dbReference>
<dbReference type="PANTHER" id="PTHR34203:SF15">
    <property type="entry name" value="SLL1173 PROTEIN"/>
    <property type="match status" value="1"/>
</dbReference>